<dbReference type="EMBL" id="MN033480">
    <property type="protein sequence ID" value="QDH87564.1"/>
    <property type="molecule type" value="Genomic_RNA"/>
</dbReference>
<evidence type="ECO:0000313" key="1">
    <source>
        <dbReference type="EMBL" id="QDH87564.1"/>
    </source>
</evidence>
<reference evidence="1" key="1">
    <citation type="submission" date="2019-05" db="EMBL/GenBank/DDBJ databases">
        <title>Metatranscriptomic reconstruction reveals RNA viruses with the potential to shape carbon cycling in soil.</title>
        <authorList>
            <person name="Starr E.P."/>
            <person name="Nuccio E."/>
            <person name="Pett-Ridge J."/>
            <person name="Banfield J.F."/>
            <person name="Firestone M.K."/>
        </authorList>
    </citation>
    <scope>NUCLEOTIDE SEQUENCE</scope>
    <source>
        <strain evidence="1">H2_Bulk_35_scaffold_297</strain>
    </source>
</reference>
<organism evidence="1">
    <name type="scientific">Leviviridae sp</name>
    <dbReference type="NCBI Taxonomy" id="2027243"/>
    <lineage>
        <taxon>Viruses</taxon>
        <taxon>Riboviria</taxon>
        <taxon>Orthornavirae</taxon>
        <taxon>Lenarviricota</taxon>
        <taxon>Leviviricetes</taxon>
        <taxon>Norzivirales</taxon>
        <taxon>Fiersviridae</taxon>
    </lineage>
</organism>
<proteinExistence type="predicted"/>
<accession>A0A514D1S2</accession>
<gene>
    <name evidence="1" type="ORF">H2Bulk35297_000002</name>
</gene>
<name>A0A514D1S2_9VIRU</name>
<protein>
    <submittedName>
        <fullName evidence="1">Uncharacterized protein</fullName>
    </submittedName>
</protein>
<sequence length="144" mass="15421">MLSDPIQIVDASDLSTTISGISTVTDFALIPNGANGTTKRVHVVDDEVTTLSISRSESKENAPYVTNRTVQRLDFQKVDPSGKKVVLSCYVVVAAPLSDLFTTAMIKKHVMSACLFAAFGGNNANTLVINPNNDHLDRVLQGEG</sequence>